<dbReference type="Gene3D" id="1.10.189.10">
    <property type="entry name" value="Pyruvate Phosphate Dikinase, domain 2"/>
    <property type="match status" value="1"/>
</dbReference>
<feature type="domain" description="Pyruvate phosphate dikinase AMP/ATP-binding" evidence="7">
    <location>
        <begin position="10"/>
        <end position="134"/>
    </location>
</feature>
<dbReference type="InterPro" id="IPR013815">
    <property type="entry name" value="ATP_grasp_subdomain_1"/>
</dbReference>
<dbReference type="GO" id="GO:0016301">
    <property type="term" value="F:kinase activity"/>
    <property type="evidence" value="ECO:0007669"/>
    <property type="project" value="UniProtKB-KW"/>
</dbReference>
<evidence type="ECO:0000256" key="3">
    <source>
        <dbReference type="ARBA" id="ARBA00022741"/>
    </source>
</evidence>
<dbReference type="GO" id="GO:0005524">
    <property type="term" value="F:ATP binding"/>
    <property type="evidence" value="ECO:0007669"/>
    <property type="project" value="UniProtKB-KW"/>
</dbReference>
<dbReference type="Pfam" id="PF01326">
    <property type="entry name" value="PPDK_N"/>
    <property type="match status" value="2"/>
</dbReference>
<evidence type="ECO:0000313" key="10">
    <source>
        <dbReference type="Proteomes" id="UP000275267"/>
    </source>
</evidence>
<comment type="catalytic activity">
    <reaction evidence="5">
        <text>pyruvate + phosphate + ATP = phosphoenolpyruvate + AMP + diphosphate + H(+)</text>
        <dbReference type="Rhea" id="RHEA:10756"/>
        <dbReference type="ChEBI" id="CHEBI:15361"/>
        <dbReference type="ChEBI" id="CHEBI:15378"/>
        <dbReference type="ChEBI" id="CHEBI:30616"/>
        <dbReference type="ChEBI" id="CHEBI:33019"/>
        <dbReference type="ChEBI" id="CHEBI:43474"/>
        <dbReference type="ChEBI" id="CHEBI:58702"/>
        <dbReference type="ChEBI" id="CHEBI:456215"/>
        <dbReference type="EC" id="2.7.9.1"/>
    </reaction>
</comment>
<dbReference type="InterPro" id="IPR018274">
    <property type="entry name" value="PEP_util_AS"/>
</dbReference>
<comment type="similarity">
    <text evidence="1">Belongs to the PEP-utilizing enzyme family.</text>
</comment>
<name>A0A3L6TNZ9_PANMI</name>
<dbReference type="OrthoDB" id="6123450at2759"/>
<feature type="domain" description="PEP-utilising enzyme C-terminal" evidence="8">
    <location>
        <begin position="340"/>
        <end position="632"/>
    </location>
</feature>
<dbReference type="GO" id="GO:0015979">
    <property type="term" value="P:photosynthesis"/>
    <property type="evidence" value="ECO:0007669"/>
    <property type="project" value="UniProtKB-KW"/>
</dbReference>
<dbReference type="Gene3D" id="3.30.1490.20">
    <property type="entry name" value="ATP-grasp fold, A domain"/>
    <property type="match status" value="1"/>
</dbReference>
<keyword evidence="9" id="KW-0670">Pyruvate</keyword>
<evidence type="ECO:0000259" key="7">
    <source>
        <dbReference type="Pfam" id="PF01326"/>
    </source>
</evidence>
<gene>
    <name evidence="9" type="ORF">C2845_PM01G19050</name>
</gene>
<dbReference type="InterPro" id="IPR036637">
    <property type="entry name" value="Phosphohistidine_dom_sf"/>
</dbReference>
<dbReference type="InterPro" id="IPR000121">
    <property type="entry name" value="PEP_util_C"/>
</dbReference>
<feature type="region of interest" description="Disordered" evidence="6">
    <location>
        <begin position="633"/>
        <end position="658"/>
    </location>
</feature>
<dbReference type="Proteomes" id="UP000275267">
    <property type="component" value="Unassembled WGS sequence"/>
</dbReference>
<sequence>MKVAKGLRNDTELNVKDLDDLVAEYKDVYVVTKGEQFPSDPKRQLHLAILAVFDSWDSTRAKKYRNINRITGLKGTAVNVQCMVFGNMDSTSGTGVLFTRNPSIGEKKLYGEFLINAQAEDVVSGIRTPQELDAMKECMPEPYAELVENCKILERHYKEMMDIEFTVQENRLWMLQCRTGKRTGKGAVKIAVDMVNEGLIDHRSAIKMVEPRHLDQLLHPQFENPSSYKYKVIAAGLPASPGAAVGQVVFTAADAETRDSEGKSVVLVRTETSAEDVGGMHVAVGILTARGGMTSHAAVVARGWGKCCVAGCSSIHVNDAEKVVVVGEKVLCEGDWLSLNGSTGEVMVNADTPADALAGRKNGAEGIGLCRTEHMFFSSDERIKAMRQMIMADTAQQRQEALGLLLPYQKTDFEGIFRAMDGLPVTIRLLNPPLHEFLPEGNIEDVVHMLSCHTNSTTEEILARVEKLSEVNPMLGFRGCRLGISYPELTAMQARAIFEAAIAVSDQGFQVFLEIMVPLVGTPQELGQQVSVIRQVADKVFTNAETTIRYKIGSMIEIPRAALIADEIAELAEFFSFGTNDLTQMTFGYSRDDIGKFLPIYMSQGILQHDPFEVLDQKGVGELVKIATERGRSARPDLEGPNCKVSRSTGGPLMSANL</sequence>
<dbReference type="GO" id="GO:0050242">
    <property type="term" value="F:pyruvate, phosphate dikinase activity"/>
    <property type="evidence" value="ECO:0007669"/>
    <property type="project" value="UniProtKB-EC"/>
</dbReference>
<organism evidence="9 10">
    <name type="scientific">Panicum miliaceum</name>
    <name type="common">Proso millet</name>
    <name type="synonym">Broomcorn millet</name>
    <dbReference type="NCBI Taxonomy" id="4540"/>
    <lineage>
        <taxon>Eukaryota</taxon>
        <taxon>Viridiplantae</taxon>
        <taxon>Streptophyta</taxon>
        <taxon>Embryophyta</taxon>
        <taxon>Tracheophyta</taxon>
        <taxon>Spermatophyta</taxon>
        <taxon>Magnoliopsida</taxon>
        <taxon>Liliopsida</taxon>
        <taxon>Poales</taxon>
        <taxon>Poaceae</taxon>
        <taxon>PACMAD clade</taxon>
        <taxon>Panicoideae</taxon>
        <taxon>Panicodae</taxon>
        <taxon>Paniceae</taxon>
        <taxon>Panicinae</taxon>
        <taxon>Panicum</taxon>
        <taxon>Panicum sect. Panicum</taxon>
    </lineage>
</organism>
<dbReference type="GO" id="GO:0046872">
    <property type="term" value="F:metal ion binding"/>
    <property type="evidence" value="ECO:0007669"/>
    <property type="project" value="UniProtKB-KW"/>
</dbReference>
<dbReference type="InterPro" id="IPR015813">
    <property type="entry name" value="Pyrv/PenolPyrv_kinase-like_dom"/>
</dbReference>
<evidence type="ECO:0000256" key="1">
    <source>
        <dbReference type="ARBA" id="ARBA00007837"/>
    </source>
</evidence>
<evidence type="ECO:0000256" key="4">
    <source>
        <dbReference type="ARBA" id="ARBA00022840"/>
    </source>
</evidence>
<dbReference type="SUPFAM" id="SSF52009">
    <property type="entry name" value="Phosphohistidine domain"/>
    <property type="match status" value="1"/>
</dbReference>
<dbReference type="Gene3D" id="3.50.30.10">
    <property type="entry name" value="Phosphohistidine domain"/>
    <property type="match status" value="1"/>
</dbReference>
<dbReference type="Pfam" id="PF02896">
    <property type="entry name" value="PEP-utilizers_C"/>
    <property type="match status" value="1"/>
</dbReference>
<dbReference type="PROSITE" id="PS00370">
    <property type="entry name" value="PEP_ENZYMES_PHOS_SITE"/>
    <property type="match status" value="1"/>
</dbReference>
<protein>
    <submittedName>
        <fullName evidence="9">Pyruvate orthophosphate dikinase</fullName>
    </submittedName>
</protein>
<accession>A0A3L6TNZ9</accession>
<keyword evidence="10" id="KW-1185">Reference proteome</keyword>
<dbReference type="InterPro" id="IPR002192">
    <property type="entry name" value="PPDK_AMP/ATP-bd"/>
</dbReference>
<keyword evidence="3" id="KW-0547">Nucleotide-binding</keyword>
<dbReference type="SUPFAM" id="SSF56059">
    <property type="entry name" value="Glutathione synthetase ATP-binding domain-like"/>
    <property type="match status" value="1"/>
</dbReference>
<dbReference type="PANTHER" id="PTHR22931:SF39">
    <property type="entry name" value="PYRUVATE, PHOSPHATE DIKINASE 2"/>
    <property type="match status" value="1"/>
</dbReference>
<dbReference type="Gene3D" id="3.30.470.20">
    <property type="entry name" value="ATP-grasp fold, B domain"/>
    <property type="match status" value="1"/>
</dbReference>
<keyword evidence="2" id="KW-0602">Photosynthesis</keyword>
<comment type="caution">
    <text evidence="9">The sequence shown here is derived from an EMBL/GenBank/DDBJ whole genome shotgun (WGS) entry which is preliminary data.</text>
</comment>
<dbReference type="InterPro" id="IPR023151">
    <property type="entry name" value="PEP_util_CS"/>
</dbReference>
<feature type="domain" description="Pyruvate phosphate dikinase AMP/ATP-binding" evidence="7">
    <location>
        <begin position="144"/>
        <end position="197"/>
    </location>
</feature>
<dbReference type="FunFam" id="3.30.470.20:FF:000038">
    <property type="entry name" value="Pyruvate, phosphate dikinase, chloroplastic"/>
    <property type="match status" value="1"/>
</dbReference>
<proteinExistence type="inferred from homology"/>
<dbReference type="Gene3D" id="3.20.20.60">
    <property type="entry name" value="Phosphoenolpyruvate-binding domains"/>
    <property type="match status" value="1"/>
</dbReference>
<keyword evidence="4" id="KW-0067">ATP-binding</keyword>
<dbReference type="InterPro" id="IPR010121">
    <property type="entry name" value="Pyruvate_phosphate_dikinase"/>
</dbReference>
<dbReference type="EMBL" id="PQIB02000001">
    <property type="protein sequence ID" value="RLN41969.1"/>
    <property type="molecule type" value="Genomic_DNA"/>
</dbReference>
<evidence type="ECO:0000256" key="2">
    <source>
        <dbReference type="ARBA" id="ARBA00022531"/>
    </source>
</evidence>
<dbReference type="PANTHER" id="PTHR22931">
    <property type="entry name" value="PHOSPHOENOLPYRUVATE DIKINASE-RELATED"/>
    <property type="match status" value="1"/>
</dbReference>
<evidence type="ECO:0000256" key="6">
    <source>
        <dbReference type="SAM" id="MobiDB-lite"/>
    </source>
</evidence>
<evidence type="ECO:0000259" key="8">
    <source>
        <dbReference type="Pfam" id="PF02896"/>
    </source>
</evidence>
<dbReference type="SUPFAM" id="SSF51621">
    <property type="entry name" value="Phosphoenolpyruvate/pyruvate domain"/>
    <property type="match status" value="1"/>
</dbReference>
<dbReference type="STRING" id="4540.A0A3L6TNZ9"/>
<dbReference type="InterPro" id="IPR040442">
    <property type="entry name" value="Pyrv_kinase-like_dom_sf"/>
</dbReference>
<evidence type="ECO:0000313" key="9">
    <source>
        <dbReference type="EMBL" id="RLN41969.1"/>
    </source>
</evidence>
<evidence type="ECO:0000256" key="5">
    <source>
        <dbReference type="ARBA" id="ARBA00048103"/>
    </source>
</evidence>
<dbReference type="PROSITE" id="PS00742">
    <property type="entry name" value="PEP_ENZYMES_2"/>
    <property type="match status" value="1"/>
</dbReference>
<dbReference type="AlphaFoldDB" id="A0A3L6TNZ9"/>
<reference evidence="10" key="1">
    <citation type="journal article" date="2019" name="Nat. Commun.">
        <title>The genome of broomcorn millet.</title>
        <authorList>
            <person name="Zou C."/>
            <person name="Miki D."/>
            <person name="Li D."/>
            <person name="Tang Q."/>
            <person name="Xiao L."/>
            <person name="Rajput S."/>
            <person name="Deng P."/>
            <person name="Jia W."/>
            <person name="Huang R."/>
            <person name="Zhang M."/>
            <person name="Sun Y."/>
            <person name="Hu J."/>
            <person name="Fu X."/>
            <person name="Schnable P.S."/>
            <person name="Li F."/>
            <person name="Zhang H."/>
            <person name="Feng B."/>
            <person name="Zhu X."/>
            <person name="Liu R."/>
            <person name="Schnable J.C."/>
            <person name="Zhu J.-K."/>
            <person name="Zhang H."/>
        </authorList>
    </citation>
    <scope>NUCLEOTIDE SEQUENCE [LARGE SCALE GENOMIC DNA]</scope>
</reference>